<accession>A0AAW0J5I9</accession>
<organism evidence="2 3">
    <name type="scientific">Quercus suber</name>
    <name type="common">Cork oak</name>
    <dbReference type="NCBI Taxonomy" id="58331"/>
    <lineage>
        <taxon>Eukaryota</taxon>
        <taxon>Viridiplantae</taxon>
        <taxon>Streptophyta</taxon>
        <taxon>Embryophyta</taxon>
        <taxon>Tracheophyta</taxon>
        <taxon>Spermatophyta</taxon>
        <taxon>Magnoliopsida</taxon>
        <taxon>eudicotyledons</taxon>
        <taxon>Gunneridae</taxon>
        <taxon>Pentapetalae</taxon>
        <taxon>rosids</taxon>
        <taxon>fabids</taxon>
        <taxon>Fagales</taxon>
        <taxon>Fagaceae</taxon>
        <taxon>Quercus</taxon>
    </lineage>
</organism>
<evidence type="ECO:0000313" key="3">
    <source>
        <dbReference type="Proteomes" id="UP000237347"/>
    </source>
</evidence>
<protein>
    <submittedName>
        <fullName evidence="2">Disease resistance protein</fullName>
    </submittedName>
</protein>
<sequence>SDERLEFLSDEDAINQLEHLFNQIGPTPILLILDDVWPGSESLIEKFKFDIPDYKIMVTSRTAFPRFNSKYNLEPLDHEDAMSLFRHHSAYLQDESSYIPDEYIEKVLFYCVKLCYSTMLDTCSPNREGLYSTDQVVSRQIETWDY</sequence>
<feature type="non-terminal residue" evidence="2">
    <location>
        <position position="1"/>
    </location>
</feature>
<evidence type="ECO:0000313" key="2">
    <source>
        <dbReference type="EMBL" id="KAK7821556.1"/>
    </source>
</evidence>
<dbReference type="GO" id="GO:0006952">
    <property type="term" value="P:defense response"/>
    <property type="evidence" value="ECO:0007669"/>
    <property type="project" value="UniProtKB-KW"/>
</dbReference>
<dbReference type="PANTHER" id="PTHR36766:SF3">
    <property type="entry name" value="RPW8 DOMAIN-CONTAINING PROTEIN"/>
    <property type="match status" value="1"/>
</dbReference>
<reference evidence="2 3" key="1">
    <citation type="journal article" date="2018" name="Sci. Data">
        <title>The draft genome sequence of cork oak.</title>
        <authorList>
            <person name="Ramos A.M."/>
            <person name="Usie A."/>
            <person name="Barbosa P."/>
            <person name="Barros P.M."/>
            <person name="Capote T."/>
            <person name="Chaves I."/>
            <person name="Simoes F."/>
            <person name="Abreu I."/>
            <person name="Carrasquinho I."/>
            <person name="Faro C."/>
            <person name="Guimaraes J.B."/>
            <person name="Mendonca D."/>
            <person name="Nobrega F."/>
            <person name="Rodrigues L."/>
            <person name="Saibo N.J.M."/>
            <person name="Varela M.C."/>
            <person name="Egas C."/>
            <person name="Matos J."/>
            <person name="Miguel C.M."/>
            <person name="Oliveira M.M."/>
            <person name="Ricardo C.P."/>
            <person name="Goncalves S."/>
        </authorList>
    </citation>
    <scope>NUCLEOTIDE SEQUENCE [LARGE SCALE GENOMIC DNA]</scope>
    <source>
        <strain evidence="3">cv. HL8</strain>
    </source>
</reference>
<keyword evidence="1" id="KW-0611">Plant defense</keyword>
<gene>
    <name evidence="2" type="ORF">CFP56_037591</name>
</gene>
<dbReference type="InterPro" id="IPR027417">
    <property type="entry name" value="P-loop_NTPase"/>
</dbReference>
<keyword evidence="3" id="KW-1185">Reference proteome</keyword>
<dbReference type="EMBL" id="PKMF04000698">
    <property type="protein sequence ID" value="KAK7821556.1"/>
    <property type="molecule type" value="Genomic_DNA"/>
</dbReference>
<name>A0AAW0J5I9_QUESU</name>
<dbReference type="AlphaFoldDB" id="A0AAW0J5I9"/>
<dbReference type="Proteomes" id="UP000237347">
    <property type="component" value="Unassembled WGS sequence"/>
</dbReference>
<comment type="caution">
    <text evidence="2">The sequence shown here is derived from an EMBL/GenBank/DDBJ whole genome shotgun (WGS) entry which is preliminary data.</text>
</comment>
<proteinExistence type="predicted"/>
<evidence type="ECO:0000256" key="1">
    <source>
        <dbReference type="ARBA" id="ARBA00022821"/>
    </source>
</evidence>
<dbReference type="SUPFAM" id="SSF52540">
    <property type="entry name" value="P-loop containing nucleoside triphosphate hydrolases"/>
    <property type="match status" value="1"/>
</dbReference>
<dbReference type="PANTHER" id="PTHR36766">
    <property type="entry name" value="PLANT BROAD-SPECTRUM MILDEW RESISTANCE PROTEIN RPW8"/>
    <property type="match status" value="1"/>
</dbReference>